<dbReference type="EMBL" id="JABTTE010000008">
    <property type="protein sequence ID" value="NSL51638.1"/>
    <property type="molecule type" value="Genomic_DNA"/>
</dbReference>
<name>A0A8J8KC29_9BACI</name>
<accession>A0A8J8KC29</accession>
<evidence type="ECO:0000256" key="1">
    <source>
        <dbReference type="ARBA" id="ARBA00007047"/>
    </source>
</evidence>
<organism evidence="2 3">
    <name type="scientific">Calidifontibacillus erzurumensis</name>
    <dbReference type="NCBI Taxonomy" id="2741433"/>
    <lineage>
        <taxon>Bacteria</taxon>
        <taxon>Bacillati</taxon>
        <taxon>Bacillota</taxon>
        <taxon>Bacilli</taxon>
        <taxon>Bacillales</taxon>
        <taxon>Bacillaceae</taxon>
        <taxon>Calidifontibacillus/Schinkia group</taxon>
        <taxon>Calidifontibacillus</taxon>
    </lineage>
</organism>
<dbReference type="Proteomes" id="UP000625804">
    <property type="component" value="Unassembled WGS sequence"/>
</dbReference>
<dbReference type="SUPFAM" id="SSF100950">
    <property type="entry name" value="NagB/RpiA/CoA transferase-like"/>
    <property type="match status" value="1"/>
</dbReference>
<dbReference type="SMART" id="SM00882">
    <property type="entry name" value="CoA_trans"/>
    <property type="match status" value="1"/>
</dbReference>
<dbReference type="RefSeq" id="WP_173730846.1">
    <property type="nucleotide sequence ID" value="NZ_JABTTE010000008.1"/>
</dbReference>
<dbReference type="InterPro" id="IPR004165">
    <property type="entry name" value="CoA_trans_fam_I"/>
</dbReference>
<protein>
    <submittedName>
        <fullName evidence="2">3-oxoacid CoA-transferase</fullName>
    </submittedName>
</protein>
<sequence length="265" mass="29169">MTTAIEKDYKVTAADRMIIAAAKVLEDDKSVFVGTGMPLLAAVFAQKTHAKGLLTIYEGGGIGGQPTERLPIQVSESMTYENGVIVGSMDYVMSLAQAGFIEYGFLGGAQIDVYGNLNSTLIGTWEDTKVRLPGSGGGADIASFCWRNIILMSQDKRKFVEKLDFFTSPGYFSGPGEREKHGLPKNTGPYRVITQLGIYGFSEETKRMKLLHLYEGVTLDDVKENSSFEIEIDPNWSYFPEPTSEEIEILHQLDKTGIVLGKNDK</sequence>
<keyword evidence="3" id="KW-1185">Reference proteome</keyword>
<gene>
    <name evidence="2" type="ORF">HR057_07630</name>
</gene>
<evidence type="ECO:0000313" key="2">
    <source>
        <dbReference type="EMBL" id="NSL51638.1"/>
    </source>
</evidence>
<dbReference type="PANTHER" id="PTHR43293:SF3">
    <property type="entry name" value="CHOLESTEROL RING-CLEAVING HYDROLASE IPDB SUBUNIT"/>
    <property type="match status" value="1"/>
</dbReference>
<dbReference type="Pfam" id="PF01144">
    <property type="entry name" value="CoA_trans"/>
    <property type="match status" value="1"/>
</dbReference>
<reference evidence="2" key="1">
    <citation type="submission" date="2020-06" db="EMBL/GenBank/DDBJ databases">
        <title>A novel thermopfilic bacterium from Erzurum, Turkey.</title>
        <authorList>
            <person name="Adiguzel A."/>
            <person name="Ay H."/>
            <person name="Baltaci M.O."/>
        </authorList>
    </citation>
    <scope>NUCLEOTIDE SEQUENCE</scope>
    <source>
        <strain evidence="2">P2</strain>
    </source>
</reference>
<dbReference type="AlphaFoldDB" id="A0A8J8KC29"/>
<dbReference type="PANTHER" id="PTHR43293">
    <property type="entry name" value="ACETATE COA-TRANSFERASE YDIF"/>
    <property type="match status" value="1"/>
</dbReference>
<proteinExistence type="inferred from homology"/>
<dbReference type="InterPro" id="IPR037171">
    <property type="entry name" value="NagB/RpiA_transferase-like"/>
</dbReference>
<comment type="caution">
    <text evidence="2">The sequence shown here is derived from an EMBL/GenBank/DDBJ whole genome shotgun (WGS) entry which is preliminary data.</text>
</comment>
<dbReference type="Gene3D" id="3.40.1080.10">
    <property type="entry name" value="Glutaconate Coenzyme A-transferase"/>
    <property type="match status" value="1"/>
</dbReference>
<evidence type="ECO:0000313" key="3">
    <source>
        <dbReference type="Proteomes" id="UP000625804"/>
    </source>
</evidence>
<comment type="similarity">
    <text evidence="1">Belongs to the 3-oxoacid CoA-transferase subunit B family.</text>
</comment>
<dbReference type="GO" id="GO:0008410">
    <property type="term" value="F:CoA-transferase activity"/>
    <property type="evidence" value="ECO:0007669"/>
    <property type="project" value="InterPro"/>
</dbReference>